<evidence type="ECO:0000256" key="3">
    <source>
        <dbReference type="ARBA" id="ARBA00022475"/>
    </source>
</evidence>
<gene>
    <name evidence="8" type="ORF">BWY41_01633</name>
</gene>
<organism evidence="8">
    <name type="scientific">Candidatus Atribacter allofermentans</name>
    <dbReference type="NCBI Taxonomy" id="1852833"/>
    <lineage>
        <taxon>Bacteria</taxon>
        <taxon>Pseudomonadati</taxon>
        <taxon>Atribacterota</taxon>
        <taxon>Atribacteria</taxon>
        <taxon>Atribacterales</taxon>
        <taxon>Atribacteraceae</taxon>
        <taxon>Atribacter</taxon>
    </lineage>
</organism>
<feature type="transmembrane region" description="Helical" evidence="7">
    <location>
        <begin position="107"/>
        <end position="128"/>
    </location>
</feature>
<evidence type="ECO:0000256" key="2">
    <source>
        <dbReference type="ARBA" id="ARBA00006386"/>
    </source>
</evidence>
<keyword evidence="4 7" id="KW-0812">Transmembrane</keyword>
<protein>
    <submittedName>
        <fullName evidence="8">Putative permease</fullName>
    </submittedName>
</protein>
<comment type="caution">
    <text evidence="8">The sequence shown here is derived from an EMBL/GenBank/DDBJ whole genome shotgun (WGS) entry which is preliminary data.</text>
</comment>
<name>A0A1V5SM23_9BACT</name>
<dbReference type="GO" id="GO:0005886">
    <property type="term" value="C:plasma membrane"/>
    <property type="evidence" value="ECO:0007669"/>
    <property type="project" value="UniProtKB-SubCell"/>
</dbReference>
<dbReference type="AlphaFoldDB" id="A0A1V5SM23"/>
<dbReference type="Proteomes" id="UP000485569">
    <property type="component" value="Unassembled WGS sequence"/>
</dbReference>
<keyword evidence="3" id="KW-1003">Cell membrane</keyword>
<proteinExistence type="inferred from homology"/>
<evidence type="ECO:0000256" key="4">
    <source>
        <dbReference type="ARBA" id="ARBA00022692"/>
    </source>
</evidence>
<evidence type="ECO:0000313" key="8">
    <source>
        <dbReference type="EMBL" id="OQA55537.1"/>
    </source>
</evidence>
<comment type="subcellular location">
    <subcellularLocation>
        <location evidence="1">Cell membrane</location>
        <topology evidence="1">Multi-pass membrane protein</topology>
    </subcellularLocation>
</comment>
<dbReference type="Pfam" id="PF03773">
    <property type="entry name" value="ArsP_1"/>
    <property type="match status" value="1"/>
</dbReference>
<dbReference type="InterPro" id="IPR005524">
    <property type="entry name" value="DUF318"/>
</dbReference>
<reference evidence="8" key="1">
    <citation type="submission" date="2017-02" db="EMBL/GenBank/DDBJ databases">
        <title>Delving into the versatile metabolic prowess of the omnipresent phylum Bacteroidetes.</title>
        <authorList>
            <person name="Nobu M.K."/>
            <person name="Mei R."/>
            <person name="Narihiro T."/>
            <person name="Kuroda K."/>
            <person name="Liu W.-T."/>
        </authorList>
    </citation>
    <scope>NUCLEOTIDE SEQUENCE</scope>
    <source>
        <strain evidence="8">ADurb.Bin276</strain>
    </source>
</reference>
<feature type="transmembrane region" description="Helical" evidence="7">
    <location>
        <begin position="6"/>
        <end position="22"/>
    </location>
</feature>
<feature type="transmembrane region" description="Helical" evidence="7">
    <location>
        <begin position="143"/>
        <end position="160"/>
    </location>
</feature>
<keyword evidence="6 7" id="KW-0472">Membrane</keyword>
<evidence type="ECO:0000256" key="5">
    <source>
        <dbReference type="ARBA" id="ARBA00022989"/>
    </source>
</evidence>
<accession>A0A1V5SM23</accession>
<sequence>MDLSTLIFYVIVLSLLGISFFKDRKKTVEALLKAWKSFIVLLPPFLTIIFLLGFLVVFIPEKTIALYIGEKSGFLGFLISSIVGAITLIPGFVAFPMAKMLLENGAGIAQMAVFVSTLMMVGVVTAPLEASFFGWKATIGRNLLAYFFSFVVGYVVWMVVRI</sequence>
<feature type="transmembrane region" description="Helical" evidence="7">
    <location>
        <begin position="74"/>
        <end position="95"/>
    </location>
</feature>
<evidence type="ECO:0000256" key="6">
    <source>
        <dbReference type="ARBA" id="ARBA00023136"/>
    </source>
</evidence>
<evidence type="ECO:0000256" key="1">
    <source>
        <dbReference type="ARBA" id="ARBA00004651"/>
    </source>
</evidence>
<evidence type="ECO:0000256" key="7">
    <source>
        <dbReference type="SAM" id="Phobius"/>
    </source>
</evidence>
<keyword evidence="5 7" id="KW-1133">Transmembrane helix</keyword>
<comment type="similarity">
    <text evidence="2">Belongs to the UPF0718 family.</text>
</comment>
<dbReference type="EMBL" id="MWBQ01000153">
    <property type="protein sequence ID" value="OQA55537.1"/>
    <property type="molecule type" value="Genomic_DNA"/>
</dbReference>
<feature type="transmembrane region" description="Helical" evidence="7">
    <location>
        <begin position="34"/>
        <end position="59"/>
    </location>
</feature>